<reference evidence="1 2" key="1">
    <citation type="submission" date="2020-07" db="EMBL/GenBank/DDBJ databases">
        <title>Novel species isolated from subtropical streams in China.</title>
        <authorList>
            <person name="Lu H."/>
        </authorList>
    </citation>
    <scope>NUCLEOTIDE SEQUENCE [LARGE SCALE GENOMIC DNA]</scope>
    <source>
        <strain evidence="1 2">LX20W</strain>
    </source>
</reference>
<comment type="caution">
    <text evidence="1">The sequence shown here is derived from an EMBL/GenBank/DDBJ whole genome shotgun (WGS) entry which is preliminary data.</text>
</comment>
<dbReference type="Proteomes" id="UP000534388">
    <property type="component" value="Unassembled WGS sequence"/>
</dbReference>
<name>A0A7W2ET07_9BURK</name>
<evidence type="ECO:0000313" key="1">
    <source>
        <dbReference type="EMBL" id="MBA5637970.1"/>
    </source>
</evidence>
<organism evidence="1 2">
    <name type="scientific">Rugamonas brunnea</name>
    <dbReference type="NCBI Taxonomy" id="2758569"/>
    <lineage>
        <taxon>Bacteria</taxon>
        <taxon>Pseudomonadati</taxon>
        <taxon>Pseudomonadota</taxon>
        <taxon>Betaproteobacteria</taxon>
        <taxon>Burkholderiales</taxon>
        <taxon>Oxalobacteraceae</taxon>
        <taxon>Telluria group</taxon>
        <taxon>Rugamonas</taxon>
    </lineage>
</organism>
<gene>
    <name evidence="1" type="ORF">H3H37_12985</name>
</gene>
<proteinExistence type="predicted"/>
<protein>
    <submittedName>
        <fullName evidence="1">Uncharacterized protein</fullName>
    </submittedName>
</protein>
<evidence type="ECO:0000313" key="2">
    <source>
        <dbReference type="Proteomes" id="UP000534388"/>
    </source>
</evidence>
<dbReference type="EMBL" id="JACEZT010000007">
    <property type="protein sequence ID" value="MBA5637970.1"/>
    <property type="molecule type" value="Genomic_DNA"/>
</dbReference>
<accession>A0A7W2ET07</accession>
<dbReference type="AlphaFoldDB" id="A0A7W2ET07"/>
<dbReference type="RefSeq" id="WP_182163053.1">
    <property type="nucleotide sequence ID" value="NZ_JACEZT010000007.1"/>
</dbReference>
<keyword evidence="2" id="KW-1185">Reference proteome</keyword>
<sequence length="182" mass="19961">MSDTPFIVPMLKQLAKPDGTATLADLAPADTPVVRPLAADVVVMYAIDRPNRLEYITNKMFDAMGMDLEALHQLAVRNLPRCLERIQLHDCGDGVIGISAGGTFEATLLLLDDLWPRLAPHLPGQPLAAIPSRDLIFTIGSAQPRAFELIAARARTPLADRHHELSTSVFIRQDQGWSAYNN</sequence>